<comment type="caution">
    <text evidence="2">The sequence shown here is derived from an EMBL/GenBank/DDBJ whole genome shotgun (WGS) entry which is preliminary data.</text>
</comment>
<keyword evidence="3" id="KW-1185">Reference proteome</keyword>
<accession>A0ABR4DE07</accession>
<feature type="compositionally biased region" description="Basic and acidic residues" evidence="1">
    <location>
        <begin position="496"/>
        <end position="506"/>
    </location>
</feature>
<feature type="compositionally biased region" description="Basic and acidic residues" evidence="1">
    <location>
        <begin position="139"/>
        <end position="150"/>
    </location>
</feature>
<feature type="compositionally biased region" description="Acidic residues" evidence="1">
    <location>
        <begin position="152"/>
        <end position="161"/>
    </location>
</feature>
<name>A0ABR4DE07_9PEZI</name>
<dbReference type="RefSeq" id="XP_070866798.1">
    <property type="nucleotide sequence ID" value="XM_071009240.1"/>
</dbReference>
<organism evidence="2 3">
    <name type="scientific">Remersonia thermophila</name>
    <dbReference type="NCBI Taxonomy" id="72144"/>
    <lineage>
        <taxon>Eukaryota</taxon>
        <taxon>Fungi</taxon>
        <taxon>Dikarya</taxon>
        <taxon>Ascomycota</taxon>
        <taxon>Pezizomycotina</taxon>
        <taxon>Sordariomycetes</taxon>
        <taxon>Sordariomycetidae</taxon>
        <taxon>Sordariales</taxon>
        <taxon>Sordariales incertae sedis</taxon>
        <taxon>Remersonia</taxon>
    </lineage>
</organism>
<protein>
    <submittedName>
        <fullName evidence="2">Uncharacterized protein</fullName>
    </submittedName>
</protein>
<gene>
    <name evidence="2" type="ORF">VTJ83DRAFT_2917</name>
</gene>
<reference evidence="2 3" key="1">
    <citation type="journal article" date="2024" name="Commun. Biol.">
        <title>Comparative genomic analysis of thermophilic fungi reveals convergent evolutionary adaptations and gene losses.</title>
        <authorList>
            <person name="Steindorff A.S."/>
            <person name="Aguilar-Pontes M.V."/>
            <person name="Robinson A.J."/>
            <person name="Andreopoulos B."/>
            <person name="LaButti K."/>
            <person name="Kuo A."/>
            <person name="Mondo S."/>
            <person name="Riley R."/>
            <person name="Otillar R."/>
            <person name="Haridas S."/>
            <person name="Lipzen A."/>
            <person name="Grimwood J."/>
            <person name="Schmutz J."/>
            <person name="Clum A."/>
            <person name="Reid I.D."/>
            <person name="Moisan M.C."/>
            <person name="Butler G."/>
            <person name="Nguyen T.T.M."/>
            <person name="Dewar K."/>
            <person name="Conant G."/>
            <person name="Drula E."/>
            <person name="Henrissat B."/>
            <person name="Hansel C."/>
            <person name="Singer S."/>
            <person name="Hutchinson M.I."/>
            <person name="de Vries R.P."/>
            <person name="Natvig D.O."/>
            <person name="Powell A.J."/>
            <person name="Tsang A."/>
            <person name="Grigoriev I.V."/>
        </authorList>
    </citation>
    <scope>NUCLEOTIDE SEQUENCE [LARGE SCALE GENOMIC DNA]</scope>
    <source>
        <strain evidence="2 3">ATCC 22073</strain>
    </source>
</reference>
<evidence type="ECO:0000313" key="3">
    <source>
        <dbReference type="Proteomes" id="UP001600064"/>
    </source>
</evidence>
<dbReference type="CDD" id="cd22744">
    <property type="entry name" value="OTU"/>
    <property type="match status" value="1"/>
</dbReference>
<dbReference type="Proteomes" id="UP001600064">
    <property type="component" value="Unassembled WGS sequence"/>
</dbReference>
<feature type="region of interest" description="Disordered" evidence="1">
    <location>
        <begin position="115"/>
        <end position="173"/>
    </location>
</feature>
<sequence>MGSKPSPAGSAGVDAWFDNRLSSGHKEWLISKFYQLELNTIRRPKALLDPGEHAYSIHTVGLYDRRQVKRSSQIAPQVGGGWEPATDLDLRGGNGGSPGVTQSLLKRLRDHRDEKRSIDPLGPAFAKLATAGPATKEVTSNKDAGDKTDVIDLIDDDDNDGGDGGRGQMVAGPNTPLRLELRSVRQKLGYQEWVGRYFGEEMQEAQNKEYRDLEQMLHGPAWTGYVRSKHGGDSTTLVKGFPMVEEVVFLKHRNQWSNATGGIDIEGGQCYWVSIALLLYGTPRAWLRVKAEHLSYLERAVLDKDHPRHEFYTRELQSQQMTRATSKGGSWQGPVNLWEMLQLPGCWVSQDVGFLTADVYGVFLVVYKYGSSKKRERADKVYDMKTFGPFNARHIFLCYINENHYQPMVPNDYYAYEFRLPRLTLQATRKYHLETCERTGRFAGDGPKHHYRSNPKSIPGVTVQPWFTREHLTMAVGYGPGAGAQTSPIDLEEDGEDKKDNAGHENDEAEDHEADLPGVVQRLQG</sequence>
<evidence type="ECO:0000256" key="1">
    <source>
        <dbReference type="SAM" id="MobiDB-lite"/>
    </source>
</evidence>
<proteinExistence type="predicted"/>
<feature type="region of interest" description="Disordered" evidence="1">
    <location>
        <begin position="477"/>
        <end position="525"/>
    </location>
</feature>
<evidence type="ECO:0000313" key="2">
    <source>
        <dbReference type="EMBL" id="KAL2268071.1"/>
    </source>
</evidence>
<dbReference type="GeneID" id="98123884"/>
<dbReference type="EMBL" id="JAZGUE010000003">
    <property type="protein sequence ID" value="KAL2268071.1"/>
    <property type="molecule type" value="Genomic_DNA"/>
</dbReference>